<dbReference type="PRINTS" id="PR00248">
    <property type="entry name" value="GPCRMGR"/>
</dbReference>
<dbReference type="PANTHER" id="PTHR24060">
    <property type="entry name" value="METABOTROPIC GLUTAMATE RECEPTOR"/>
    <property type="match status" value="1"/>
</dbReference>
<keyword evidence="7" id="KW-0732">Signal</keyword>
<keyword evidence="3" id="KW-1133">Transmembrane helix</keyword>
<evidence type="ECO:0000256" key="7">
    <source>
        <dbReference type="SAM" id="SignalP"/>
    </source>
</evidence>
<keyword evidence="6" id="KW-0325">Glycoprotein</keyword>
<accession>A0A8J2E8F9</accession>
<sequence>MQQNLIWTALAGVWIILIVSQAKEQFYYDNRTIETAINYPITHDESVSPPYDLSSSSSIALTSSPTRNSITVKSYRVNITLKTRNQIFSDTSNSFVEKIAIQTTANPSDKLNVLSYAWVNKFKTIDSNPKTTPDGINQEMTTIKTNFIEAPMDISSEVIASIKSSEQPHLIQSHENVLQVPVNKITHSESKLKSYKDKNEAENNNEFNSVDKHVTETSEMHSALFLSKNDEQNEDLSPETYTELQDPTVSANNTLKKFKEAENEHQKQKNRVLGNLFGKLVRDKPPTSSANEKSRSNYLEAFVTSKPFELMPSDATIWKVDKNSSIKSNHWESNSANYFPSTDMDNDAAYRPSVTDVPFTASEINDETKGSDTTEISINVDESVTSRFEINSPSLLSRIRENDPEEVMEGLRQKKSENLTNLVLDKTIASETLGGWNNKETLLPNNQVTDEKQLPEAKWNSGTPLSEVLSSGLLNSKAELQSSLPLNKTSTEAFNLRSLGINATEKESPDGHSSHNNASGALKTDFDLGYYEENEFQLSGTSKDSLVEAKGNSDLLVLDDTKRNWTVGSEGKSSKLFLKVGSNLKKGNETNFGAMKSTQTAAETGKIKSNGNQSLNAVNQWPVKHSVIVEGDLVLGGLMMVHEREDTITCGPVMPQGGVQALEAMLFTLDWLSKQQFIPGVKIGAHILDDCDKDTYGLEMAVDFIKVIILID</sequence>
<proteinExistence type="predicted"/>
<dbReference type="Proteomes" id="UP000786811">
    <property type="component" value="Unassembled WGS sequence"/>
</dbReference>
<keyword evidence="4" id="KW-0472">Membrane</keyword>
<feature type="chain" id="PRO_5035192823" evidence="7">
    <location>
        <begin position="23"/>
        <end position="712"/>
    </location>
</feature>
<dbReference type="SUPFAM" id="SSF53822">
    <property type="entry name" value="Periplasmic binding protein-like I"/>
    <property type="match status" value="1"/>
</dbReference>
<feature type="signal peptide" evidence="7">
    <location>
        <begin position="1"/>
        <end position="22"/>
    </location>
</feature>
<evidence type="ECO:0000256" key="5">
    <source>
        <dbReference type="ARBA" id="ARBA00023170"/>
    </source>
</evidence>
<evidence type="ECO:0000256" key="2">
    <source>
        <dbReference type="ARBA" id="ARBA00022692"/>
    </source>
</evidence>
<name>A0A8J2E8F9_COTCN</name>
<comment type="caution">
    <text evidence="8">The sequence shown here is derived from an EMBL/GenBank/DDBJ whole genome shotgun (WGS) entry which is preliminary data.</text>
</comment>
<evidence type="ECO:0000256" key="1">
    <source>
        <dbReference type="ARBA" id="ARBA00004141"/>
    </source>
</evidence>
<dbReference type="Gene3D" id="3.40.50.2300">
    <property type="match status" value="1"/>
</dbReference>
<protein>
    <submittedName>
        <fullName evidence="8">Similar to Grm2: Metabotropic glutamate receptor 2 (Mus musculus)</fullName>
    </submittedName>
</protein>
<keyword evidence="5 8" id="KW-0675">Receptor</keyword>
<evidence type="ECO:0000313" key="9">
    <source>
        <dbReference type="Proteomes" id="UP000786811"/>
    </source>
</evidence>
<evidence type="ECO:0000256" key="4">
    <source>
        <dbReference type="ARBA" id="ARBA00023136"/>
    </source>
</evidence>
<dbReference type="InterPro" id="IPR050726">
    <property type="entry name" value="mGluR"/>
</dbReference>
<organism evidence="8 9">
    <name type="scientific">Cotesia congregata</name>
    <name type="common">Parasitoid wasp</name>
    <name type="synonym">Apanteles congregatus</name>
    <dbReference type="NCBI Taxonomy" id="51543"/>
    <lineage>
        <taxon>Eukaryota</taxon>
        <taxon>Metazoa</taxon>
        <taxon>Ecdysozoa</taxon>
        <taxon>Arthropoda</taxon>
        <taxon>Hexapoda</taxon>
        <taxon>Insecta</taxon>
        <taxon>Pterygota</taxon>
        <taxon>Neoptera</taxon>
        <taxon>Endopterygota</taxon>
        <taxon>Hymenoptera</taxon>
        <taxon>Apocrita</taxon>
        <taxon>Ichneumonoidea</taxon>
        <taxon>Braconidae</taxon>
        <taxon>Microgastrinae</taxon>
        <taxon>Cotesia</taxon>
    </lineage>
</organism>
<evidence type="ECO:0000256" key="3">
    <source>
        <dbReference type="ARBA" id="ARBA00022989"/>
    </source>
</evidence>
<dbReference type="AlphaFoldDB" id="A0A8J2E8F9"/>
<comment type="subcellular location">
    <subcellularLocation>
        <location evidence="1">Membrane</location>
        <topology evidence="1">Multi-pass membrane protein</topology>
    </subcellularLocation>
</comment>
<keyword evidence="2" id="KW-0812">Transmembrane</keyword>
<dbReference type="EMBL" id="CAJNRD030001114">
    <property type="protein sequence ID" value="CAG5073288.1"/>
    <property type="molecule type" value="Genomic_DNA"/>
</dbReference>
<dbReference type="OrthoDB" id="425344at2759"/>
<dbReference type="InterPro" id="IPR000337">
    <property type="entry name" value="GPCR_3"/>
</dbReference>
<dbReference type="GO" id="GO:0016020">
    <property type="term" value="C:membrane"/>
    <property type="evidence" value="ECO:0007669"/>
    <property type="project" value="UniProtKB-SubCell"/>
</dbReference>
<evidence type="ECO:0000313" key="8">
    <source>
        <dbReference type="EMBL" id="CAG5073288.1"/>
    </source>
</evidence>
<gene>
    <name evidence="8" type="ORF">HICCMSTLAB_LOCUS263</name>
</gene>
<evidence type="ECO:0000256" key="6">
    <source>
        <dbReference type="ARBA" id="ARBA00023180"/>
    </source>
</evidence>
<dbReference type="InterPro" id="IPR028082">
    <property type="entry name" value="Peripla_BP_I"/>
</dbReference>
<dbReference type="GO" id="GO:0004930">
    <property type="term" value="F:G protein-coupled receptor activity"/>
    <property type="evidence" value="ECO:0007669"/>
    <property type="project" value="InterPro"/>
</dbReference>
<reference evidence="8" key="1">
    <citation type="submission" date="2021-04" db="EMBL/GenBank/DDBJ databases">
        <authorList>
            <person name="Chebbi M.A.C M."/>
        </authorList>
    </citation>
    <scope>NUCLEOTIDE SEQUENCE</scope>
</reference>
<keyword evidence="9" id="KW-1185">Reference proteome</keyword>